<accession>A0A7I8CZY5</accession>
<dbReference type="SUPFAM" id="SSF52096">
    <property type="entry name" value="ClpP/crotonase"/>
    <property type="match status" value="2"/>
</dbReference>
<dbReference type="PANTHER" id="PTHR43842">
    <property type="entry name" value="PROPIONYL-COA CARBOXYLASE BETA CHAIN"/>
    <property type="match status" value="1"/>
</dbReference>
<organism evidence="3 4">
    <name type="scientific">Solibaculum mannosilyticum</name>
    <dbReference type="NCBI Taxonomy" id="2780922"/>
    <lineage>
        <taxon>Bacteria</taxon>
        <taxon>Bacillati</taxon>
        <taxon>Bacillota</taxon>
        <taxon>Clostridia</taxon>
        <taxon>Eubacteriales</taxon>
        <taxon>Oscillospiraceae</taxon>
        <taxon>Solibaculum</taxon>
    </lineage>
</organism>
<dbReference type="RefSeq" id="WP_215533573.1">
    <property type="nucleotide sequence ID" value="NZ_AP023321.1"/>
</dbReference>
<evidence type="ECO:0000313" key="3">
    <source>
        <dbReference type="EMBL" id="BCI60080.1"/>
    </source>
</evidence>
<proteinExistence type="predicted"/>
<dbReference type="PROSITE" id="PS50989">
    <property type="entry name" value="COA_CT_CTER"/>
    <property type="match status" value="1"/>
</dbReference>
<dbReference type="AlphaFoldDB" id="A0A7I8CZY5"/>
<dbReference type="Gene3D" id="3.90.226.10">
    <property type="entry name" value="2-enoyl-CoA Hydratase, Chain A, domain 1"/>
    <property type="match status" value="2"/>
</dbReference>
<dbReference type="Pfam" id="PF01039">
    <property type="entry name" value="Carboxyl_trans"/>
    <property type="match status" value="1"/>
</dbReference>
<evidence type="ECO:0000259" key="2">
    <source>
        <dbReference type="PROSITE" id="PS50989"/>
    </source>
</evidence>
<dbReference type="EMBL" id="AP023321">
    <property type="protein sequence ID" value="BCI60080.1"/>
    <property type="molecule type" value="Genomic_DNA"/>
</dbReference>
<dbReference type="InterPro" id="IPR011763">
    <property type="entry name" value="COA_CT_C"/>
</dbReference>
<evidence type="ECO:0000313" key="4">
    <source>
        <dbReference type="Proteomes" id="UP000593890"/>
    </source>
</evidence>
<dbReference type="Proteomes" id="UP000593890">
    <property type="component" value="Chromosome"/>
</dbReference>
<dbReference type="PROSITE" id="PS50980">
    <property type="entry name" value="COA_CT_NTER"/>
    <property type="match status" value="1"/>
</dbReference>
<dbReference type="GO" id="GO:0016740">
    <property type="term" value="F:transferase activity"/>
    <property type="evidence" value="ECO:0007669"/>
    <property type="project" value="UniProtKB-KW"/>
</dbReference>
<keyword evidence="3" id="KW-0808">Transferase</keyword>
<gene>
    <name evidence="3" type="ORF">C12CBH8_07190</name>
</gene>
<dbReference type="InterPro" id="IPR011762">
    <property type="entry name" value="COA_CT_N"/>
</dbReference>
<dbReference type="InterPro" id="IPR029045">
    <property type="entry name" value="ClpP/crotonase-like_dom_sf"/>
</dbReference>
<evidence type="ECO:0000259" key="1">
    <source>
        <dbReference type="PROSITE" id="PS50980"/>
    </source>
</evidence>
<sequence>MSLESGRKILSEKRAGMGESPARKRLEKLFDQGTFLELDGLAAKEVVTGFGSVDGAPAYAFAQDSTVNGGAIGRAQAEKIAKVYDLAIKTGAPVVGVYDSHGAYLKEGADMMAALGDLVMKASRLSGVVPQISLIAGVCGGSAALMASMADLVVKSDKGELFLTAHEEAEKAAGVVHVEAENEEDAIASVRSLINLLPINNLSIAPVADAAEATGSEGLESVVDAGSMVELLDGFGDNVTAGLARVAGNAAVVADIHGQLDADSSVKLARMVRMADAFSLPVVTLVDCEGFDTVREAAKVAHTYAEATTPKVTVITGAAVGAAYMALAGKAAGADVVFAWPQAVVSAMKPEAAVEVLWNDKLAQMKDPLKERAQLVQEYKDTEATPFDAAEAGYIENVIEPAETRANVVAALDMLAGKRVATLPRKHSNMPL</sequence>
<protein>
    <submittedName>
        <fullName evidence="3">Methylmalonyl-CoA carboxyltransferase</fullName>
    </submittedName>
</protein>
<name>A0A7I8CZY5_9FIRM</name>
<dbReference type="InterPro" id="IPR051047">
    <property type="entry name" value="AccD/PCCB"/>
</dbReference>
<dbReference type="PANTHER" id="PTHR43842:SF2">
    <property type="entry name" value="PROPIONYL-COA CARBOXYLASE BETA CHAIN, MITOCHONDRIAL"/>
    <property type="match status" value="1"/>
</dbReference>
<dbReference type="InterPro" id="IPR034733">
    <property type="entry name" value="AcCoA_carboxyl_beta"/>
</dbReference>
<feature type="domain" description="CoA carboxyltransferase N-terminal" evidence="1">
    <location>
        <begin position="1"/>
        <end position="165"/>
    </location>
</feature>
<feature type="domain" description="CoA carboxyltransferase C-terminal" evidence="2">
    <location>
        <begin position="182"/>
        <end position="414"/>
    </location>
</feature>
<reference evidence="4" key="1">
    <citation type="submission" date="2020-07" db="EMBL/GenBank/DDBJ databases">
        <title>Complete genome sequencing of Clostridia bacterium strain 12CBH8.</title>
        <authorList>
            <person name="Sakamoto M."/>
            <person name="Murakami T."/>
            <person name="Mori H."/>
        </authorList>
    </citation>
    <scope>NUCLEOTIDE SEQUENCE [LARGE SCALE GENOMIC DNA]</scope>
    <source>
        <strain evidence="4">12CBH8</strain>
    </source>
</reference>
<dbReference type="GO" id="GO:0004658">
    <property type="term" value="F:propionyl-CoA carboxylase activity"/>
    <property type="evidence" value="ECO:0007669"/>
    <property type="project" value="TreeGrafter"/>
</dbReference>
<dbReference type="KEGG" id="sman:C12CBH8_07190"/>
<keyword evidence="4" id="KW-1185">Reference proteome</keyword>